<dbReference type="Proteomes" id="UP000051497">
    <property type="component" value="Unassembled WGS sequence"/>
</dbReference>
<accession>A0AAE3L926</accession>
<comment type="caution">
    <text evidence="2">The sequence shown here is derived from an EMBL/GenBank/DDBJ whole genome shotgun (WGS) entry which is preliminary data.</text>
</comment>
<protein>
    <submittedName>
        <fullName evidence="2">Uncharacterized protein</fullName>
    </submittedName>
</protein>
<feature type="region of interest" description="Disordered" evidence="1">
    <location>
        <begin position="1"/>
        <end position="58"/>
    </location>
</feature>
<reference evidence="2" key="2">
    <citation type="submission" date="2021-06" db="EMBL/GenBank/DDBJ databases">
        <title>Genomic Description and Analysis of Intracellular Bacteria, Candidatus Berkiella cookevillensis and Candidatus Berkiella aquae.</title>
        <authorList>
            <person name="Kidane D.T."/>
            <person name="Mehari Y.T."/>
            <person name="Rice F.C."/>
            <person name="Arivett B.A."/>
            <person name="Farone A.L."/>
            <person name="Berk S.G."/>
            <person name="Farone M.B."/>
        </authorList>
    </citation>
    <scope>NUCLEOTIDE SEQUENCE</scope>
    <source>
        <strain evidence="2">HT99</strain>
    </source>
</reference>
<dbReference type="AlphaFoldDB" id="A0AAE3L926"/>
<proteinExistence type="predicted"/>
<feature type="compositionally biased region" description="Basic and acidic residues" evidence="1">
    <location>
        <begin position="10"/>
        <end position="41"/>
    </location>
</feature>
<name>A0AAE3L926_9GAMM</name>
<evidence type="ECO:0000313" key="3">
    <source>
        <dbReference type="Proteomes" id="UP000051497"/>
    </source>
</evidence>
<keyword evidence="3" id="KW-1185">Reference proteome</keyword>
<dbReference type="RefSeq" id="WP_158003370.1">
    <property type="nucleotide sequence ID" value="NZ_LKAJ02000001.1"/>
</dbReference>
<evidence type="ECO:0000313" key="2">
    <source>
        <dbReference type="EMBL" id="MCS5711495.1"/>
    </source>
</evidence>
<organism evidence="2 3">
    <name type="scientific">Candidatus Berkiella aquae</name>
    <dbReference type="NCBI Taxonomy" id="295108"/>
    <lineage>
        <taxon>Bacteria</taxon>
        <taxon>Pseudomonadati</taxon>
        <taxon>Pseudomonadota</taxon>
        <taxon>Gammaproteobacteria</taxon>
        <taxon>Candidatus Berkiellales</taxon>
        <taxon>Candidatus Berkiellaceae</taxon>
        <taxon>Candidatus Berkiella</taxon>
    </lineage>
</organism>
<gene>
    <name evidence="2" type="ORF">HT99x_008610</name>
</gene>
<sequence length="58" mass="6866">MKNSDNNTSRPDREPKKGDKIRDPEINPKRLRPFREKREPNNTEQNKTPPQKPTSKKP</sequence>
<evidence type="ECO:0000256" key="1">
    <source>
        <dbReference type="SAM" id="MobiDB-lite"/>
    </source>
</evidence>
<reference evidence="2" key="1">
    <citation type="journal article" date="2016" name="Genome Announc.">
        <title>Draft Genome Sequences of Two Novel Amoeba-Resistant Intranuclear Bacteria, 'Candidatus Berkiella cookevillensis' and 'Candidatus Berkiella aquae'.</title>
        <authorList>
            <person name="Mehari Y.T."/>
            <person name="Arivett B.A."/>
            <person name="Farone A.L."/>
            <person name="Gunderson J.H."/>
            <person name="Farone M.B."/>
        </authorList>
    </citation>
    <scope>NUCLEOTIDE SEQUENCE</scope>
    <source>
        <strain evidence="2">HT99</strain>
    </source>
</reference>
<dbReference type="EMBL" id="LKAJ02000001">
    <property type="protein sequence ID" value="MCS5711495.1"/>
    <property type="molecule type" value="Genomic_DNA"/>
</dbReference>